<sequence length="560" mass="64342">MSIVRYNDQHLSVVHHNKLSNSVVLYNSQTKDLELVHLDNEESPGYGGGNGARRRSVPSQFEFVCPDCGYQFNIDPTSVNQSGGSPPTGSRPDFLHNDYFKLLAKVDAGNETNRELISSLFRQSHPTDSEKIPVELINQGYFKKFFTVLGVLGNGSNGKVIKVEHKLYNLQLGVFALKKIAIGNHFGNLVRILNEVKFLYSLTDSSNSGNLNIIKYNHVWLEVDQISDFGPRVPVVFILFEYCDGGTLEEMVEETIHPRFNINEEKLLRRRRKAGAAEKSLHQRGKRYLNNFEIYKIFKDVLNGLHHLHEQKILHRDLKPSNCLFKTKFPEDYKPVQSVRELDRIPNLVVSDFGESIMENSKRSSTGNTGTLEYCAPELFEIDQTGRLHDFSYKSDIYSLGMILYYLCFGKLPFKSSDQSTIREEILKSDIFDDMETLRTDGLLPAYLRLIRMMVDPDYTKRPESGEILVQLESVYEQLTPKTYKPVAEISKSRWLKVVLLMHVLVNIWICPYQKINNVQFMVLGGILWQRPPVQVLWIEMAATLILLVLNIDSYRSRFL</sequence>
<evidence type="ECO:0000256" key="4">
    <source>
        <dbReference type="ARBA" id="ARBA00022840"/>
    </source>
</evidence>
<dbReference type="InterPro" id="IPR050339">
    <property type="entry name" value="CC_SR_Kinase"/>
</dbReference>
<dbReference type="GO" id="GO:0005634">
    <property type="term" value="C:nucleus"/>
    <property type="evidence" value="ECO:0007669"/>
    <property type="project" value="TreeGrafter"/>
</dbReference>
<dbReference type="InterPro" id="IPR008271">
    <property type="entry name" value="Ser/Thr_kinase_AS"/>
</dbReference>
<evidence type="ECO:0000256" key="1">
    <source>
        <dbReference type="ARBA" id="ARBA00022679"/>
    </source>
</evidence>
<keyword evidence="1" id="KW-0808">Transferase</keyword>
<comment type="caution">
    <text evidence="8">The sequence shown here is derived from an EMBL/GenBank/DDBJ whole genome shotgun (WGS) entry which is preliminary data.</text>
</comment>
<dbReference type="OrthoDB" id="1405469at2759"/>
<keyword evidence="4 6" id="KW-0067">ATP-binding</keyword>
<evidence type="ECO:0000256" key="5">
    <source>
        <dbReference type="ARBA" id="ARBA00037982"/>
    </source>
</evidence>
<reference evidence="8" key="1">
    <citation type="journal article" date="2021" name="Open Biol.">
        <title>Shared evolutionary footprints suggest mitochondrial oxidative damage underlies multiple complex I losses in fungi.</title>
        <authorList>
            <person name="Schikora-Tamarit M.A."/>
            <person name="Marcet-Houben M."/>
            <person name="Nosek J."/>
            <person name="Gabaldon T."/>
        </authorList>
    </citation>
    <scope>NUCLEOTIDE SEQUENCE</scope>
    <source>
        <strain evidence="8">CBS6075</strain>
    </source>
</reference>
<dbReference type="GO" id="GO:0004672">
    <property type="term" value="F:protein kinase activity"/>
    <property type="evidence" value="ECO:0007669"/>
    <property type="project" value="InterPro"/>
</dbReference>
<dbReference type="InterPro" id="IPR011009">
    <property type="entry name" value="Kinase-like_dom_sf"/>
</dbReference>
<dbReference type="GO" id="GO:0005524">
    <property type="term" value="F:ATP binding"/>
    <property type="evidence" value="ECO:0007669"/>
    <property type="project" value="UniProtKB-UniRule"/>
</dbReference>
<evidence type="ECO:0000259" key="7">
    <source>
        <dbReference type="PROSITE" id="PS50011"/>
    </source>
</evidence>
<dbReference type="RefSeq" id="XP_046058051.1">
    <property type="nucleotide sequence ID" value="XM_046208274.1"/>
</dbReference>
<dbReference type="InterPro" id="IPR000719">
    <property type="entry name" value="Prot_kinase_dom"/>
</dbReference>
<reference evidence="8" key="2">
    <citation type="submission" date="2021-01" db="EMBL/GenBank/DDBJ databases">
        <authorList>
            <person name="Schikora-Tamarit M.A."/>
        </authorList>
    </citation>
    <scope>NUCLEOTIDE SEQUENCE</scope>
    <source>
        <strain evidence="8">CBS6075</strain>
    </source>
</reference>
<keyword evidence="2 6" id="KW-0547">Nucleotide-binding</keyword>
<evidence type="ECO:0000256" key="6">
    <source>
        <dbReference type="PROSITE-ProRule" id="PRU10141"/>
    </source>
</evidence>
<dbReference type="GO" id="GO:0030447">
    <property type="term" value="P:filamentous growth"/>
    <property type="evidence" value="ECO:0007669"/>
    <property type="project" value="UniProtKB-ARBA"/>
</dbReference>
<evidence type="ECO:0000256" key="2">
    <source>
        <dbReference type="ARBA" id="ARBA00022741"/>
    </source>
</evidence>
<comment type="similarity">
    <text evidence="5">Belongs to the protein kinase superfamily. Ser/Thr protein kinase family. GCN2 subfamily.</text>
</comment>
<dbReference type="SMART" id="SM00220">
    <property type="entry name" value="S_TKc"/>
    <property type="match status" value="1"/>
</dbReference>
<keyword evidence="3" id="KW-0418">Kinase</keyword>
<dbReference type="GeneID" id="70238898"/>
<dbReference type="SUPFAM" id="SSF56112">
    <property type="entry name" value="Protein kinase-like (PK-like)"/>
    <property type="match status" value="1"/>
</dbReference>
<gene>
    <name evidence="8" type="ORF">OGAPHI_006934</name>
</gene>
<dbReference type="PROSITE" id="PS50011">
    <property type="entry name" value="PROTEIN_KINASE_DOM"/>
    <property type="match status" value="1"/>
</dbReference>
<feature type="binding site" evidence="6">
    <location>
        <position position="178"/>
    </location>
    <ligand>
        <name>ATP</name>
        <dbReference type="ChEBI" id="CHEBI:30616"/>
    </ligand>
</feature>
<dbReference type="Pfam" id="PF00069">
    <property type="entry name" value="Pkinase"/>
    <property type="match status" value="1"/>
</dbReference>
<keyword evidence="9" id="KW-1185">Reference proteome</keyword>
<dbReference type="PANTHER" id="PTHR11042">
    <property type="entry name" value="EUKARYOTIC TRANSLATION INITIATION FACTOR 2-ALPHA KINASE EIF2-ALPHA KINASE -RELATED"/>
    <property type="match status" value="1"/>
</dbReference>
<dbReference type="Gene3D" id="3.30.200.20">
    <property type="entry name" value="Phosphorylase Kinase, domain 1"/>
    <property type="match status" value="1"/>
</dbReference>
<evidence type="ECO:0000313" key="9">
    <source>
        <dbReference type="Proteomes" id="UP000769157"/>
    </source>
</evidence>
<dbReference type="PROSITE" id="PS00107">
    <property type="entry name" value="PROTEIN_KINASE_ATP"/>
    <property type="match status" value="1"/>
</dbReference>
<accession>A0A9P8SZ43</accession>
<dbReference type="InterPro" id="IPR017441">
    <property type="entry name" value="Protein_kinase_ATP_BS"/>
</dbReference>
<proteinExistence type="inferred from homology"/>
<dbReference type="Gene3D" id="1.10.510.10">
    <property type="entry name" value="Transferase(Phosphotransferase) domain 1"/>
    <property type="match status" value="1"/>
</dbReference>
<dbReference type="PROSITE" id="PS00108">
    <property type="entry name" value="PROTEIN_KINASE_ST"/>
    <property type="match status" value="1"/>
</dbReference>
<evidence type="ECO:0000256" key="3">
    <source>
        <dbReference type="ARBA" id="ARBA00022777"/>
    </source>
</evidence>
<dbReference type="GO" id="GO:0005737">
    <property type="term" value="C:cytoplasm"/>
    <property type="evidence" value="ECO:0007669"/>
    <property type="project" value="TreeGrafter"/>
</dbReference>
<dbReference type="EMBL" id="JAEUBE010000504">
    <property type="protein sequence ID" value="KAH3660348.1"/>
    <property type="molecule type" value="Genomic_DNA"/>
</dbReference>
<dbReference type="AlphaFoldDB" id="A0A9P8SZ43"/>
<dbReference type="PANTHER" id="PTHR11042:SF138">
    <property type="entry name" value="SERINE_THREONINE-PROTEIN KINASE IKS1-RELATED"/>
    <property type="match status" value="1"/>
</dbReference>
<evidence type="ECO:0000313" key="8">
    <source>
        <dbReference type="EMBL" id="KAH3660348.1"/>
    </source>
</evidence>
<name>A0A9P8SZ43_9ASCO</name>
<feature type="domain" description="Protein kinase" evidence="7">
    <location>
        <begin position="146"/>
        <end position="476"/>
    </location>
</feature>
<protein>
    <recommendedName>
        <fullName evidence="7">Protein kinase domain-containing protein</fullName>
    </recommendedName>
</protein>
<dbReference type="Proteomes" id="UP000769157">
    <property type="component" value="Unassembled WGS sequence"/>
</dbReference>
<organism evidence="8 9">
    <name type="scientific">Ogataea philodendri</name>
    <dbReference type="NCBI Taxonomy" id="1378263"/>
    <lineage>
        <taxon>Eukaryota</taxon>
        <taxon>Fungi</taxon>
        <taxon>Dikarya</taxon>
        <taxon>Ascomycota</taxon>
        <taxon>Saccharomycotina</taxon>
        <taxon>Pichiomycetes</taxon>
        <taxon>Pichiales</taxon>
        <taxon>Pichiaceae</taxon>
        <taxon>Ogataea</taxon>
    </lineage>
</organism>